<evidence type="ECO:0000313" key="1">
    <source>
        <dbReference type="EMBL" id="CRK83115.1"/>
    </source>
</evidence>
<sequence length="158" mass="18121">MEYKESPIGFTLEFNEDEKSNFVRFVNDLKNHDEFSNISSESEFFALIINEGVESLQNKVNNMLNKSESESFIILPEFLDTILNESLSALLQYKQDPLSQKNESPISIDTLLELIPHFNSIFNETDQSIVKKEHLNSFDDPSIPLPNEDTEVSSKNID</sequence>
<dbReference type="EMBL" id="CVRB01000003">
    <property type="protein sequence ID" value="CRK83115.1"/>
    <property type="molecule type" value="Genomic_DNA"/>
</dbReference>
<dbReference type="Proteomes" id="UP000199087">
    <property type="component" value="Unassembled WGS sequence"/>
</dbReference>
<gene>
    <name evidence="1" type="ORF">BN000_03073</name>
</gene>
<dbReference type="AlphaFoldDB" id="A0A0U1NYM4"/>
<dbReference type="OrthoDB" id="2933564at2"/>
<organism evidence="1 2">
    <name type="scientific">Neobacillus massiliamazoniensis</name>
    <dbReference type="NCBI Taxonomy" id="1499688"/>
    <lineage>
        <taxon>Bacteria</taxon>
        <taxon>Bacillati</taxon>
        <taxon>Bacillota</taxon>
        <taxon>Bacilli</taxon>
        <taxon>Bacillales</taxon>
        <taxon>Bacillaceae</taxon>
        <taxon>Neobacillus</taxon>
    </lineage>
</organism>
<proteinExistence type="predicted"/>
<evidence type="ECO:0000313" key="2">
    <source>
        <dbReference type="Proteomes" id="UP000199087"/>
    </source>
</evidence>
<reference evidence="2" key="1">
    <citation type="submission" date="2015-05" db="EMBL/GenBank/DDBJ databases">
        <authorList>
            <person name="Urmite Genomes"/>
        </authorList>
    </citation>
    <scope>NUCLEOTIDE SEQUENCE [LARGE SCALE GENOMIC DNA]</scope>
    <source>
        <strain evidence="2">LF1</strain>
    </source>
</reference>
<name>A0A0U1NYM4_9BACI</name>
<accession>A0A0U1NYM4</accession>
<keyword evidence="2" id="KW-1185">Reference proteome</keyword>
<protein>
    <submittedName>
        <fullName evidence="1">Uncharacterized protein</fullName>
    </submittedName>
</protein>
<dbReference type="RefSeq" id="WP_090635400.1">
    <property type="nucleotide sequence ID" value="NZ_CVRB01000003.1"/>
</dbReference>